<dbReference type="AlphaFoldDB" id="F4QDD9"/>
<dbReference type="GeneID" id="14865754"/>
<accession>F4QDD9</accession>
<dbReference type="EMBL" id="GL883029">
    <property type="protein sequence ID" value="EGG13767.1"/>
    <property type="molecule type" value="Genomic_DNA"/>
</dbReference>
<organism evidence="1 2">
    <name type="scientific">Cavenderia fasciculata</name>
    <name type="common">Slime mold</name>
    <name type="synonym">Dictyostelium fasciculatum</name>
    <dbReference type="NCBI Taxonomy" id="261658"/>
    <lineage>
        <taxon>Eukaryota</taxon>
        <taxon>Amoebozoa</taxon>
        <taxon>Evosea</taxon>
        <taxon>Eumycetozoa</taxon>
        <taxon>Dictyostelia</taxon>
        <taxon>Acytosteliales</taxon>
        <taxon>Cavenderiaceae</taxon>
        <taxon>Cavenderia</taxon>
    </lineage>
</organism>
<name>F4QDD9_CACFS</name>
<keyword evidence="2" id="KW-1185">Reference proteome</keyword>
<reference evidence="2" key="1">
    <citation type="journal article" date="2011" name="Genome Res.">
        <title>Phylogeny-wide analysis of social amoeba genomes highlights ancient origins for complex intercellular communication.</title>
        <authorList>
            <person name="Heidel A.J."/>
            <person name="Lawal H.M."/>
            <person name="Felder M."/>
            <person name="Schilde C."/>
            <person name="Helps N.R."/>
            <person name="Tunggal B."/>
            <person name="Rivero F."/>
            <person name="John U."/>
            <person name="Schleicher M."/>
            <person name="Eichinger L."/>
            <person name="Platzer M."/>
            <person name="Noegel A.A."/>
            <person name="Schaap P."/>
            <person name="Gloeckner G."/>
        </authorList>
    </citation>
    <scope>NUCLEOTIDE SEQUENCE [LARGE SCALE GENOMIC DNA]</scope>
    <source>
        <strain evidence="2">SH3</strain>
    </source>
</reference>
<dbReference type="Proteomes" id="UP000007797">
    <property type="component" value="Unassembled WGS sequence"/>
</dbReference>
<gene>
    <name evidence="1" type="ORF">DFA_11528</name>
</gene>
<proteinExistence type="predicted"/>
<sequence length="51" mass="5943">MIRQKNFMDVALYEMALKIFEQELELVGRELVDRGVALYRDPLNAMVLGNE</sequence>
<dbReference type="KEGG" id="dfa:DFA_11528"/>
<evidence type="ECO:0000313" key="2">
    <source>
        <dbReference type="Proteomes" id="UP000007797"/>
    </source>
</evidence>
<dbReference type="RefSeq" id="XP_004350475.1">
    <property type="nucleotide sequence ID" value="XM_004350424.1"/>
</dbReference>
<protein>
    <submittedName>
        <fullName evidence="1">Uncharacterized protein</fullName>
    </submittedName>
</protein>
<evidence type="ECO:0000313" key="1">
    <source>
        <dbReference type="EMBL" id="EGG13767.1"/>
    </source>
</evidence>